<dbReference type="EMBL" id="CAJJDP010000110">
    <property type="protein sequence ID" value="CAD8196095.1"/>
    <property type="molecule type" value="Genomic_DNA"/>
</dbReference>
<sequence>MKLKIQITVQLLNYILNQNYLIHSRKIKNVKNYCFIQNSLYRNLVLINNNYQHNLNQNQLINQLNNTNNVMQQISILLVIFGVNQGIQYQNMEFLMEQSNYWVQCLVYSKKQNSFISSVKQLDVGNNWTKMSGFFRTLLIAFRYYQIYDIYNSNEDFFAIFWEFEQINLSLEVISSSLNQQEDQLGSCAEGQNQIIIWGRREIRKNLNSNILLNNQFQITDQKLNLLKPINLFGQLVKIKEIDSFYLNQNKESIKKISKRLSNQIKIIKTLMNMDFQQMILGRGIQQQLDIKHIFHSRDKQWQLQIDEQLNCDTFSINGISFILDNIWCILIIIVKLIQYMYYQIYELFQIVNV</sequence>
<evidence type="ECO:0000313" key="2">
    <source>
        <dbReference type="Proteomes" id="UP000683925"/>
    </source>
</evidence>
<dbReference type="Proteomes" id="UP000683925">
    <property type="component" value="Unassembled WGS sequence"/>
</dbReference>
<comment type="caution">
    <text evidence="1">The sequence shown here is derived from an EMBL/GenBank/DDBJ whole genome shotgun (WGS) entry which is preliminary data.</text>
</comment>
<gene>
    <name evidence="1" type="ORF">POCTA_138.1.T1100208</name>
</gene>
<keyword evidence="2" id="KW-1185">Reference proteome</keyword>
<reference evidence="1" key="1">
    <citation type="submission" date="2021-01" db="EMBL/GenBank/DDBJ databases">
        <authorList>
            <consortium name="Genoscope - CEA"/>
            <person name="William W."/>
        </authorList>
    </citation>
    <scope>NUCLEOTIDE SEQUENCE</scope>
</reference>
<proteinExistence type="predicted"/>
<accession>A0A8S1X5L0</accession>
<evidence type="ECO:0000313" key="1">
    <source>
        <dbReference type="EMBL" id="CAD8196095.1"/>
    </source>
</evidence>
<organism evidence="1 2">
    <name type="scientific">Paramecium octaurelia</name>
    <dbReference type="NCBI Taxonomy" id="43137"/>
    <lineage>
        <taxon>Eukaryota</taxon>
        <taxon>Sar</taxon>
        <taxon>Alveolata</taxon>
        <taxon>Ciliophora</taxon>
        <taxon>Intramacronucleata</taxon>
        <taxon>Oligohymenophorea</taxon>
        <taxon>Peniculida</taxon>
        <taxon>Parameciidae</taxon>
        <taxon>Paramecium</taxon>
    </lineage>
</organism>
<protein>
    <submittedName>
        <fullName evidence="1">Uncharacterized protein</fullName>
    </submittedName>
</protein>
<dbReference type="AlphaFoldDB" id="A0A8S1X5L0"/>
<dbReference type="OrthoDB" id="412867at2759"/>
<name>A0A8S1X5L0_PAROT</name>